<feature type="domain" description="SnoaL-like" evidence="1">
    <location>
        <begin position="2"/>
        <end position="52"/>
    </location>
</feature>
<organism evidence="2 3">
    <name type="scientific">Methylocaldum marinum</name>
    <dbReference type="NCBI Taxonomy" id="1432792"/>
    <lineage>
        <taxon>Bacteria</taxon>
        <taxon>Pseudomonadati</taxon>
        <taxon>Pseudomonadota</taxon>
        <taxon>Gammaproteobacteria</taxon>
        <taxon>Methylococcales</taxon>
        <taxon>Methylococcaceae</taxon>
        <taxon>Methylocaldum</taxon>
    </lineage>
</organism>
<dbReference type="Gene3D" id="3.10.450.50">
    <property type="match status" value="1"/>
</dbReference>
<protein>
    <recommendedName>
        <fullName evidence="1">SnoaL-like domain-containing protein</fullName>
    </recommendedName>
</protein>
<dbReference type="InterPro" id="IPR032710">
    <property type="entry name" value="NTF2-like_dom_sf"/>
</dbReference>
<dbReference type="Pfam" id="PF13474">
    <property type="entry name" value="SnoaL_3"/>
    <property type="match status" value="1"/>
</dbReference>
<accession>A0A250KZB7</accession>
<evidence type="ECO:0000313" key="3">
    <source>
        <dbReference type="Proteomes" id="UP000266313"/>
    </source>
</evidence>
<name>A0A250KZB7_9GAMM</name>
<dbReference type="InterPro" id="IPR037401">
    <property type="entry name" value="SnoaL-like"/>
</dbReference>
<keyword evidence="3" id="KW-1185">Reference proteome</keyword>
<gene>
    <name evidence="2" type="ORF">sS8_3186</name>
</gene>
<reference evidence="2 3" key="1">
    <citation type="submission" date="2016-12" db="EMBL/GenBank/DDBJ databases">
        <title>Genome sequencing of Methylocaldum marinum.</title>
        <authorList>
            <person name="Takeuchi M."/>
            <person name="Kamagata Y."/>
            <person name="Hiraoka S."/>
            <person name="Oshima K."/>
            <person name="Hattori M."/>
            <person name="Iwasaki W."/>
        </authorList>
    </citation>
    <scope>NUCLEOTIDE SEQUENCE [LARGE SCALE GENOMIC DNA]</scope>
    <source>
        <strain evidence="2 3">S8</strain>
    </source>
</reference>
<dbReference type="SUPFAM" id="SSF54427">
    <property type="entry name" value="NTF2-like"/>
    <property type="match status" value="1"/>
</dbReference>
<dbReference type="KEGG" id="mmai:sS8_3186"/>
<evidence type="ECO:0000313" key="2">
    <source>
        <dbReference type="EMBL" id="BBA35129.1"/>
    </source>
</evidence>
<sequence length="65" mass="7638">MSGDLAFAHWLFRFTGEDKDHPAMQTWMRLTTCCQRQQGQWRILHEHCSLPFDPTTSQAVFTLEP</sequence>
<dbReference type="AlphaFoldDB" id="A0A250KZB7"/>
<proteinExistence type="predicted"/>
<dbReference type="EMBL" id="AP017928">
    <property type="protein sequence ID" value="BBA35129.1"/>
    <property type="molecule type" value="Genomic_DNA"/>
</dbReference>
<dbReference type="Proteomes" id="UP000266313">
    <property type="component" value="Chromosome"/>
</dbReference>
<evidence type="ECO:0000259" key="1">
    <source>
        <dbReference type="Pfam" id="PF13474"/>
    </source>
</evidence>